<protein>
    <submittedName>
        <fullName evidence="1">Uncharacterized protein</fullName>
    </submittedName>
</protein>
<evidence type="ECO:0000313" key="1">
    <source>
        <dbReference type="EMBL" id="KRK05748.1"/>
    </source>
</evidence>
<evidence type="ECO:0000313" key="2">
    <source>
        <dbReference type="Proteomes" id="UP000002282"/>
    </source>
</evidence>
<proteinExistence type="predicted"/>
<dbReference type="EMBL" id="CH899667">
    <property type="protein sequence ID" value="KRK05748.1"/>
    <property type="molecule type" value="Genomic_DNA"/>
</dbReference>
<gene>
    <name evidence="1" type="primary">Dyak\GE15233</name>
    <name evidence="1" type="synonym">dyak_GLEANR_16721</name>
    <name evidence="1" type="synonym">GE15233</name>
    <name evidence="1" type="ORF">Dyak_GE15233</name>
</gene>
<sequence>MYIHVLNWKVQGNTSEGRPTIQRDMKEVSRWAARSPSQPIAFTPWKSSTPICTFHLP</sequence>
<dbReference type="AlphaFoldDB" id="A0A0R1EEY6"/>
<dbReference type="Proteomes" id="UP000002282">
    <property type="component" value="Unassembled WGS sequence"/>
</dbReference>
<reference evidence="1 2" key="2">
    <citation type="journal article" date="2007" name="PLoS Biol.">
        <title>Principles of genome evolution in the Drosophila melanogaster species group.</title>
        <authorList>
            <person name="Ranz J.M."/>
            <person name="Maurin D."/>
            <person name="Chan Y.S."/>
            <person name="von Grotthuss M."/>
            <person name="Hillier L.W."/>
            <person name="Roote J."/>
            <person name="Ashburner M."/>
            <person name="Bergman C.M."/>
        </authorList>
    </citation>
    <scope>NUCLEOTIDE SEQUENCE [LARGE SCALE GENOMIC DNA]</scope>
    <source>
        <strain evidence="2">Tai18E2 / Tucson 14021-0261.01</strain>
    </source>
</reference>
<name>A0A0R1EEY6_DROYA</name>
<dbReference type="KEGG" id="dya:Dyak_GE15233"/>
<reference evidence="1 2" key="1">
    <citation type="journal article" date="2007" name="Nature">
        <title>Evolution of genes and genomes on the Drosophila phylogeny.</title>
        <authorList>
            <consortium name="Drosophila 12 Genomes Consortium"/>
            <person name="Clark A.G."/>
            <person name="Eisen M.B."/>
            <person name="Smith D.R."/>
            <person name="Bergman C.M."/>
            <person name="Oliver B."/>
            <person name="Markow T.A."/>
            <person name="Kaufman T.C."/>
            <person name="Kellis M."/>
            <person name="Gelbart W."/>
            <person name="Iyer V.N."/>
            <person name="Pollard D.A."/>
            <person name="Sackton T.B."/>
            <person name="Larracuente A.M."/>
            <person name="Singh N.D."/>
            <person name="Abad J.P."/>
            <person name="Abt D.N."/>
            <person name="Adryan B."/>
            <person name="Aguade M."/>
            <person name="Akashi H."/>
            <person name="Anderson W.W."/>
            <person name="Aquadro C.F."/>
            <person name="Ardell D.H."/>
            <person name="Arguello R."/>
            <person name="Artieri C.G."/>
            <person name="Barbash D.A."/>
            <person name="Barker D."/>
            <person name="Barsanti P."/>
            <person name="Batterham P."/>
            <person name="Batzoglou S."/>
            <person name="Begun D."/>
            <person name="Bhutkar A."/>
            <person name="Blanco E."/>
            <person name="Bosak S.A."/>
            <person name="Bradley R.K."/>
            <person name="Brand A.D."/>
            <person name="Brent M.R."/>
            <person name="Brooks A.N."/>
            <person name="Brown R.H."/>
            <person name="Butlin R.K."/>
            <person name="Caggese C."/>
            <person name="Calvi B.R."/>
            <person name="Bernardo de Carvalho A."/>
            <person name="Caspi A."/>
            <person name="Castrezana S."/>
            <person name="Celniker S.E."/>
            <person name="Chang J.L."/>
            <person name="Chapple C."/>
            <person name="Chatterji S."/>
            <person name="Chinwalla A."/>
            <person name="Civetta A."/>
            <person name="Clifton S.W."/>
            <person name="Comeron J.M."/>
            <person name="Costello J.C."/>
            <person name="Coyne J.A."/>
            <person name="Daub J."/>
            <person name="David R.G."/>
            <person name="Delcher A.L."/>
            <person name="Delehaunty K."/>
            <person name="Do C.B."/>
            <person name="Ebling H."/>
            <person name="Edwards K."/>
            <person name="Eickbush T."/>
            <person name="Evans J.D."/>
            <person name="Filipski A."/>
            <person name="Findeiss S."/>
            <person name="Freyhult E."/>
            <person name="Fulton L."/>
            <person name="Fulton R."/>
            <person name="Garcia A.C."/>
            <person name="Gardiner A."/>
            <person name="Garfield D.A."/>
            <person name="Garvin B.E."/>
            <person name="Gibson G."/>
            <person name="Gilbert D."/>
            <person name="Gnerre S."/>
            <person name="Godfrey J."/>
            <person name="Good R."/>
            <person name="Gotea V."/>
            <person name="Gravely B."/>
            <person name="Greenberg A.J."/>
            <person name="Griffiths-Jones S."/>
            <person name="Gross S."/>
            <person name="Guigo R."/>
            <person name="Gustafson E.A."/>
            <person name="Haerty W."/>
            <person name="Hahn M.W."/>
            <person name="Halligan D.L."/>
            <person name="Halpern A.L."/>
            <person name="Halter G.M."/>
            <person name="Han M.V."/>
            <person name="Heger A."/>
            <person name="Hillier L."/>
            <person name="Hinrichs A.S."/>
            <person name="Holmes I."/>
            <person name="Hoskins R.A."/>
            <person name="Hubisz M.J."/>
            <person name="Hultmark D."/>
            <person name="Huntley M.A."/>
            <person name="Jaffe D.B."/>
            <person name="Jagadeeshan S."/>
            <person name="Jeck W.R."/>
            <person name="Johnson J."/>
            <person name="Jones C.D."/>
            <person name="Jordan W.C."/>
            <person name="Karpen G.H."/>
            <person name="Kataoka E."/>
            <person name="Keightley P.D."/>
            <person name="Kheradpour P."/>
            <person name="Kirkness E.F."/>
            <person name="Koerich L.B."/>
            <person name="Kristiansen K."/>
            <person name="Kudrna D."/>
            <person name="Kulathinal R.J."/>
            <person name="Kumar S."/>
            <person name="Kwok R."/>
            <person name="Lander E."/>
            <person name="Langley C.H."/>
            <person name="Lapoint R."/>
            <person name="Lazzaro B.P."/>
            <person name="Lee S.J."/>
            <person name="Levesque L."/>
            <person name="Li R."/>
            <person name="Lin C.F."/>
            <person name="Lin M.F."/>
            <person name="Lindblad-Toh K."/>
            <person name="Llopart A."/>
            <person name="Long M."/>
            <person name="Low L."/>
            <person name="Lozovsky E."/>
            <person name="Lu J."/>
            <person name="Luo M."/>
            <person name="Machado C.A."/>
            <person name="Makalowski W."/>
            <person name="Marzo M."/>
            <person name="Matsuda M."/>
            <person name="Matzkin L."/>
            <person name="McAllister B."/>
            <person name="McBride C.S."/>
            <person name="McKernan B."/>
            <person name="McKernan K."/>
            <person name="Mendez-Lago M."/>
            <person name="Minx P."/>
            <person name="Mollenhauer M.U."/>
            <person name="Montooth K."/>
            <person name="Mount S.M."/>
            <person name="Mu X."/>
            <person name="Myers E."/>
            <person name="Negre B."/>
            <person name="Newfeld S."/>
            <person name="Nielsen R."/>
            <person name="Noor M.A."/>
            <person name="O'Grady P."/>
            <person name="Pachter L."/>
            <person name="Papaceit M."/>
            <person name="Parisi M.J."/>
            <person name="Parisi M."/>
            <person name="Parts L."/>
            <person name="Pedersen J.S."/>
            <person name="Pesole G."/>
            <person name="Phillippy A.M."/>
            <person name="Ponting C.P."/>
            <person name="Pop M."/>
            <person name="Porcelli D."/>
            <person name="Powell J.R."/>
            <person name="Prohaska S."/>
            <person name="Pruitt K."/>
            <person name="Puig M."/>
            <person name="Quesneville H."/>
            <person name="Ram K.R."/>
            <person name="Rand D."/>
            <person name="Rasmussen M.D."/>
            <person name="Reed L.K."/>
            <person name="Reenan R."/>
            <person name="Reily A."/>
            <person name="Remington K.A."/>
            <person name="Rieger T.T."/>
            <person name="Ritchie M.G."/>
            <person name="Robin C."/>
            <person name="Rogers Y.H."/>
            <person name="Rohde C."/>
            <person name="Rozas J."/>
            <person name="Rubenfield M.J."/>
            <person name="Ruiz A."/>
            <person name="Russo S."/>
            <person name="Salzberg S.L."/>
            <person name="Sanchez-Gracia A."/>
            <person name="Saranga D.J."/>
            <person name="Sato H."/>
            <person name="Schaeffer S.W."/>
            <person name="Schatz M.C."/>
            <person name="Schlenke T."/>
            <person name="Schwartz R."/>
            <person name="Segarra C."/>
            <person name="Singh R.S."/>
            <person name="Sirot L."/>
            <person name="Sirota M."/>
            <person name="Sisneros N.B."/>
            <person name="Smith C.D."/>
            <person name="Smith T.F."/>
            <person name="Spieth J."/>
            <person name="Stage D.E."/>
            <person name="Stark A."/>
            <person name="Stephan W."/>
            <person name="Strausberg R.L."/>
            <person name="Strempel S."/>
            <person name="Sturgill D."/>
            <person name="Sutton G."/>
            <person name="Sutton G.G."/>
            <person name="Tao W."/>
            <person name="Teichmann S."/>
            <person name="Tobari Y.N."/>
            <person name="Tomimura Y."/>
            <person name="Tsolas J.M."/>
            <person name="Valente V.L."/>
            <person name="Venter E."/>
            <person name="Venter J.C."/>
            <person name="Vicario S."/>
            <person name="Vieira F.G."/>
            <person name="Vilella A.J."/>
            <person name="Villasante A."/>
            <person name="Walenz B."/>
            <person name="Wang J."/>
            <person name="Wasserman M."/>
            <person name="Watts T."/>
            <person name="Wilson D."/>
            <person name="Wilson R.K."/>
            <person name="Wing R.A."/>
            <person name="Wolfner M.F."/>
            <person name="Wong A."/>
            <person name="Wong G.K."/>
            <person name="Wu C.I."/>
            <person name="Wu G."/>
            <person name="Yamamoto D."/>
            <person name="Yang H.P."/>
            <person name="Yang S.P."/>
            <person name="Yorke J.A."/>
            <person name="Yoshida K."/>
            <person name="Zdobnov E."/>
            <person name="Zhang P."/>
            <person name="Zhang Y."/>
            <person name="Zimin A.V."/>
            <person name="Baldwin J."/>
            <person name="Abdouelleil A."/>
            <person name="Abdulkadir J."/>
            <person name="Abebe A."/>
            <person name="Abera B."/>
            <person name="Abreu J."/>
            <person name="Acer S.C."/>
            <person name="Aftuck L."/>
            <person name="Alexander A."/>
            <person name="An P."/>
            <person name="Anderson E."/>
            <person name="Anderson S."/>
            <person name="Arachi H."/>
            <person name="Azer M."/>
            <person name="Bachantsang P."/>
            <person name="Barry A."/>
            <person name="Bayul T."/>
            <person name="Berlin A."/>
            <person name="Bessette D."/>
            <person name="Bloom T."/>
            <person name="Blye J."/>
            <person name="Boguslavskiy L."/>
            <person name="Bonnet C."/>
            <person name="Boukhgalter B."/>
            <person name="Bourzgui I."/>
            <person name="Brown A."/>
            <person name="Cahill P."/>
            <person name="Channer S."/>
            <person name="Cheshatsang Y."/>
            <person name="Chuda L."/>
            <person name="Citroen M."/>
            <person name="Collymore A."/>
            <person name="Cooke P."/>
            <person name="Costello M."/>
            <person name="D'Aco K."/>
            <person name="Daza R."/>
            <person name="De Haan G."/>
            <person name="DeGray S."/>
            <person name="DeMaso C."/>
            <person name="Dhargay N."/>
            <person name="Dooley K."/>
            <person name="Dooley E."/>
            <person name="Doricent M."/>
            <person name="Dorje P."/>
            <person name="Dorjee K."/>
            <person name="Dupes A."/>
            <person name="Elong R."/>
            <person name="Falk J."/>
            <person name="Farina A."/>
            <person name="Faro S."/>
            <person name="Ferguson D."/>
            <person name="Fisher S."/>
            <person name="Foley C.D."/>
            <person name="Franke A."/>
            <person name="Friedrich D."/>
            <person name="Gadbois L."/>
            <person name="Gearin G."/>
            <person name="Gearin C.R."/>
            <person name="Giannoukos G."/>
            <person name="Goode T."/>
            <person name="Graham J."/>
            <person name="Grandbois E."/>
            <person name="Grewal S."/>
            <person name="Gyaltsen K."/>
            <person name="Hafez N."/>
            <person name="Hagos B."/>
            <person name="Hall J."/>
            <person name="Henson C."/>
            <person name="Hollinger A."/>
            <person name="Honan T."/>
            <person name="Huard M.D."/>
            <person name="Hughes L."/>
            <person name="Hurhula B."/>
            <person name="Husby M.E."/>
            <person name="Kamat A."/>
            <person name="Kanga B."/>
            <person name="Kashin S."/>
            <person name="Khazanovich D."/>
            <person name="Kisner P."/>
            <person name="Lance K."/>
            <person name="Lara M."/>
            <person name="Lee W."/>
            <person name="Lennon N."/>
            <person name="Letendre F."/>
            <person name="LeVine R."/>
            <person name="Lipovsky A."/>
            <person name="Liu X."/>
            <person name="Liu J."/>
            <person name="Liu S."/>
            <person name="Lokyitsang T."/>
            <person name="Lokyitsang Y."/>
            <person name="Lubonja R."/>
            <person name="Lui A."/>
            <person name="MacDonald P."/>
            <person name="Magnisalis V."/>
            <person name="Maru K."/>
            <person name="Matthews C."/>
            <person name="McCusker W."/>
            <person name="McDonough S."/>
            <person name="Mehta T."/>
            <person name="Meldrim J."/>
            <person name="Meneus L."/>
            <person name="Mihai O."/>
            <person name="Mihalev A."/>
            <person name="Mihova T."/>
            <person name="Mittelman R."/>
            <person name="Mlenga V."/>
            <person name="Montmayeur A."/>
            <person name="Mulrain L."/>
            <person name="Navidi A."/>
            <person name="Naylor J."/>
            <person name="Negash T."/>
            <person name="Nguyen T."/>
            <person name="Nguyen N."/>
            <person name="Nicol R."/>
            <person name="Norbu C."/>
            <person name="Norbu N."/>
            <person name="Novod N."/>
            <person name="O'Neill B."/>
            <person name="Osman S."/>
            <person name="Markiewicz E."/>
            <person name="Oyono O.L."/>
            <person name="Patti C."/>
            <person name="Phunkhang P."/>
            <person name="Pierre F."/>
            <person name="Priest M."/>
            <person name="Raghuraman S."/>
            <person name="Rege F."/>
            <person name="Reyes R."/>
            <person name="Rise C."/>
            <person name="Rogov P."/>
            <person name="Ross K."/>
            <person name="Ryan E."/>
            <person name="Settipalli S."/>
            <person name="Shea T."/>
            <person name="Sherpa N."/>
            <person name="Shi L."/>
            <person name="Shih D."/>
            <person name="Sparrow T."/>
            <person name="Spaulding J."/>
            <person name="Stalker J."/>
            <person name="Stange-Thomann N."/>
            <person name="Stavropoulos S."/>
            <person name="Stone C."/>
            <person name="Strader C."/>
            <person name="Tesfaye S."/>
            <person name="Thomson T."/>
            <person name="Thoulutsang Y."/>
            <person name="Thoulutsang D."/>
            <person name="Topham K."/>
            <person name="Topping I."/>
            <person name="Tsamla T."/>
            <person name="Vassiliev H."/>
            <person name="Vo A."/>
            <person name="Wangchuk T."/>
            <person name="Wangdi T."/>
            <person name="Weiand M."/>
            <person name="Wilkinson J."/>
            <person name="Wilson A."/>
            <person name="Yadav S."/>
            <person name="Young G."/>
            <person name="Yu Q."/>
            <person name="Zembek L."/>
            <person name="Zhong D."/>
            <person name="Zimmer A."/>
            <person name="Zwirko Z."/>
            <person name="Jaffe D.B."/>
            <person name="Alvarez P."/>
            <person name="Brockman W."/>
            <person name="Butler J."/>
            <person name="Chin C."/>
            <person name="Gnerre S."/>
            <person name="Grabherr M."/>
            <person name="Kleber M."/>
            <person name="Mauceli E."/>
            <person name="MacCallum I."/>
        </authorList>
    </citation>
    <scope>NUCLEOTIDE SEQUENCE [LARGE SCALE GENOMIC DNA]</scope>
    <source>
        <strain evidence="2">Tai18E2 / Tucson 14021-0261.01</strain>
    </source>
</reference>
<organism evidence="1 2">
    <name type="scientific">Drosophila yakuba</name>
    <name type="common">Fruit fly</name>
    <dbReference type="NCBI Taxonomy" id="7245"/>
    <lineage>
        <taxon>Eukaryota</taxon>
        <taxon>Metazoa</taxon>
        <taxon>Ecdysozoa</taxon>
        <taxon>Arthropoda</taxon>
        <taxon>Hexapoda</taxon>
        <taxon>Insecta</taxon>
        <taxon>Pterygota</taxon>
        <taxon>Neoptera</taxon>
        <taxon>Endopterygota</taxon>
        <taxon>Diptera</taxon>
        <taxon>Brachycera</taxon>
        <taxon>Muscomorpha</taxon>
        <taxon>Ephydroidea</taxon>
        <taxon>Drosophilidae</taxon>
        <taxon>Drosophila</taxon>
        <taxon>Sophophora</taxon>
    </lineage>
</organism>
<keyword evidence="2" id="KW-1185">Reference proteome</keyword>
<accession>A0A0R1EEY6</accession>